<feature type="region of interest" description="Disordered" evidence="1">
    <location>
        <begin position="57"/>
        <end position="101"/>
    </location>
</feature>
<reference evidence="3" key="1">
    <citation type="journal article" date="2014" name="Genome Biol.">
        <title>Transcriptome and methylome profiling reveals relics of genome dominance in the mesopolyploid Brassica oleracea.</title>
        <authorList>
            <person name="Parkin I.A."/>
            <person name="Koh C."/>
            <person name="Tang H."/>
            <person name="Robinson S.J."/>
            <person name="Kagale S."/>
            <person name="Clarke W.E."/>
            <person name="Town C.D."/>
            <person name="Nixon J."/>
            <person name="Krishnakumar V."/>
            <person name="Bidwell S.L."/>
            <person name="Denoeud F."/>
            <person name="Belcram H."/>
            <person name="Links M.G."/>
            <person name="Just J."/>
            <person name="Clarke C."/>
            <person name="Bender T."/>
            <person name="Huebert T."/>
            <person name="Mason A.S."/>
            <person name="Pires J.C."/>
            <person name="Barker G."/>
            <person name="Moore J."/>
            <person name="Walley P.G."/>
            <person name="Manoli S."/>
            <person name="Batley J."/>
            <person name="Edwards D."/>
            <person name="Nelson M.N."/>
            <person name="Wang X."/>
            <person name="Paterson A.H."/>
            <person name="King G."/>
            <person name="Bancroft I."/>
            <person name="Chalhoub B."/>
            <person name="Sharpe A.G."/>
        </authorList>
    </citation>
    <scope>NUCLEOTIDE SEQUENCE [LARGE SCALE GENOMIC DNA]</scope>
    <source>
        <strain evidence="3">cv. TO1000</strain>
    </source>
</reference>
<dbReference type="Pfam" id="PF25597">
    <property type="entry name" value="SH3_retrovirus"/>
    <property type="match status" value="1"/>
</dbReference>
<accession>A0A0D2ZYS7</accession>
<reference evidence="3" key="2">
    <citation type="submission" date="2015-06" db="UniProtKB">
        <authorList>
            <consortium name="EnsemblPlants"/>
        </authorList>
    </citation>
    <scope>IDENTIFICATION</scope>
</reference>
<dbReference type="eggNOG" id="KOG0017">
    <property type="taxonomic scope" value="Eukaryota"/>
</dbReference>
<dbReference type="InterPro" id="IPR057670">
    <property type="entry name" value="SH3_retrovirus"/>
</dbReference>
<organism evidence="3 4">
    <name type="scientific">Brassica oleracea var. oleracea</name>
    <dbReference type="NCBI Taxonomy" id="109376"/>
    <lineage>
        <taxon>Eukaryota</taxon>
        <taxon>Viridiplantae</taxon>
        <taxon>Streptophyta</taxon>
        <taxon>Embryophyta</taxon>
        <taxon>Tracheophyta</taxon>
        <taxon>Spermatophyta</taxon>
        <taxon>Magnoliopsida</taxon>
        <taxon>eudicotyledons</taxon>
        <taxon>Gunneridae</taxon>
        <taxon>Pentapetalae</taxon>
        <taxon>rosids</taxon>
        <taxon>malvids</taxon>
        <taxon>Brassicales</taxon>
        <taxon>Brassicaceae</taxon>
        <taxon>Brassiceae</taxon>
        <taxon>Brassica</taxon>
    </lineage>
</organism>
<dbReference type="HOGENOM" id="CLU_1464877_0_0_1"/>
<name>A0A0D2ZYS7_BRAOL</name>
<dbReference type="Proteomes" id="UP000032141">
    <property type="component" value="Unassembled WGS sequence"/>
</dbReference>
<evidence type="ECO:0000256" key="1">
    <source>
        <dbReference type="SAM" id="MobiDB-lite"/>
    </source>
</evidence>
<proteinExistence type="predicted"/>
<dbReference type="AlphaFoldDB" id="A0A0D2ZYS7"/>
<feature type="compositionally biased region" description="Basic and acidic residues" evidence="1">
    <location>
        <begin position="65"/>
        <end position="74"/>
    </location>
</feature>
<evidence type="ECO:0000259" key="2">
    <source>
        <dbReference type="Pfam" id="PF25597"/>
    </source>
</evidence>
<dbReference type="EnsemblPlants" id="Bo10019s010.1">
    <property type="protein sequence ID" value="Bo10019s010.1"/>
    <property type="gene ID" value="Bo10019s010"/>
</dbReference>
<feature type="domain" description="Retroviral polymerase SH3-like" evidence="2">
    <location>
        <begin position="2"/>
        <end position="41"/>
    </location>
</feature>
<keyword evidence="4" id="KW-1185">Reference proteome</keyword>
<evidence type="ECO:0000313" key="4">
    <source>
        <dbReference type="Proteomes" id="UP000032141"/>
    </source>
</evidence>
<dbReference type="Gramene" id="Bo10019s010.1">
    <property type="protein sequence ID" value="Bo10019s010.1"/>
    <property type="gene ID" value="Bo10019s010"/>
</dbReference>
<evidence type="ECO:0000313" key="3">
    <source>
        <dbReference type="EnsemblPlants" id="Bo10019s010.1"/>
    </source>
</evidence>
<protein>
    <recommendedName>
        <fullName evidence="2">Retroviral polymerase SH3-like domain-containing protein</fullName>
    </recommendedName>
</protein>
<dbReference type="STRING" id="109376.A0A0D2ZYS7"/>
<sequence>MFGVSKESKAYRLYDPTTKKIIISKDVRFDEEKMWNWEEKPDDDEVLKDIAEIEEETEAVGTEAVGREEPLETRGEEEEVAEADQTGEQVVTNEETRAVGSNRAGRNIQRPTWMKDYVCEGLSMIIEEGEAELMALFIGEDDPEKFEEAIKEEKWRKAMEAEIKSINDNNTWELVDLPDGAKVIG</sequence>
<dbReference type="OMA" id="RAGRNIQ"/>